<evidence type="ECO:0000256" key="1">
    <source>
        <dbReference type="SAM" id="Coils"/>
    </source>
</evidence>
<proteinExistence type="predicted"/>
<keyword evidence="1" id="KW-0175">Coiled coil</keyword>
<evidence type="ECO:0000313" key="3">
    <source>
        <dbReference type="RefSeq" id="XP_021852451.2"/>
    </source>
</evidence>
<accession>A0A9R0INL1</accession>
<dbReference type="AlphaFoldDB" id="A0A9R0INL1"/>
<protein>
    <submittedName>
        <fullName evidence="3 4">Uncharacterized protein isoform X2</fullName>
    </submittedName>
</protein>
<organism evidence="2 3">
    <name type="scientific">Spinacia oleracea</name>
    <name type="common">Spinach</name>
    <dbReference type="NCBI Taxonomy" id="3562"/>
    <lineage>
        <taxon>Eukaryota</taxon>
        <taxon>Viridiplantae</taxon>
        <taxon>Streptophyta</taxon>
        <taxon>Embryophyta</taxon>
        <taxon>Tracheophyta</taxon>
        <taxon>Spermatophyta</taxon>
        <taxon>Magnoliopsida</taxon>
        <taxon>eudicotyledons</taxon>
        <taxon>Gunneridae</taxon>
        <taxon>Pentapetalae</taxon>
        <taxon>Caryophyllales</taxon>
        <taxon>Chenopodiaceae</taxon>
        <taxon>Chenopodioideae</taxon>
        <taxon>Anserineae</taxon>
        <taxon>Spinacia</taxon>
    </lineage>
</organism>
<dbReference type="PANTHER" id="PTHR48163:SF2">
    <property type="entry name" value="EXPRESSED PROTEIN"/>
    <property type="match status" value="1"/>
</dbReference>
<sequence>MLLIVTAPWDFWIERRYLQKAEQDKEKFEDQLHDMAVMLKRLEEGRKKLLLEIDSQSSEIEKLFGENSNLTSAYQEAVGVALHGRLRYS</sequence>
<reference evidence="2" key="1">
    <citation type="journal article" date="2021" name="Nat. Commun.">
        <title>Genomic analyses provide insights into spinach domestication and the genetic basis of agronomic traits.</title>
        <authorList>
            <person name="Cai X."/>
            <person name="Sun X."/>
            <person name="Xu C."/>
            <person name="Sun H."/>
            <person name="Wang X."/>
            <person name="Ge C."/>
            <person name="Zhang Z."/>
            <person name="Wang Q."/>
            <person name="Fei Z."/>
            <person name="Jiao C."/>
            <person name="Wang Q."/>
        </authorList>
    </citation>
    <scope>NUCLEOTIDE SEQUENCE [LARGE SCALE GENOMIC DNA]</scope>
    <source>
        <strain evidence="2">cv. Varoflay</strain>
    </source>
</reference>
<dbReference type="PANTHER" id="PTHR48163">
    <property type="entry name" value="BNAC02G25670D PROTEIN"/>
    <property type="match status" value="1"/>
</dbReference>
<dbReference type="Proteomes" id="UP000813463">
    <property type="component" value="Chromosome 1"/>
</dbReference>
<reference evidence="3 4" key="2">
    <citation type="submission" date="2025-05" db="UniProtKB">
        <authorList>
            <consortium name="RefSeq"/>
        </authorList>
    </citation>
    <scope>IDENTIFICATION</scope>
    <source>
        <tissue evidence="3 4">Leaf</tissue>
    </source>
</reference>
<evidence type="ECO:0000313" key="4">
    <source>
        <dbReference type="RefSeq" id="XP_056684737.1"/>
    </source>
</evidence>
<dbReference type="GeneID" id="110791976"/>
<dbReference type="RefSeq" id="XP_056684737.1">
    <property type="nucleotide sequence ID" value="XM_056828759.1"/>
</dbReference>
<dbReference type="RefSeq" id="XP_021852451.2">
    <property type="nucleotide sequence ID" value="XM_021996759.2"/>
</dbReference>
<name>A0A9R0INL1_SPIOL</name>
<keyword evidence="2" id="KW-1185">Reference proteome</keyword>
<evidence type="ECO:0000313" key="2">
    <source>
        <dbReference type="Proteomes" id="UP000813463"/>
    </source>
</evidence>
<feature type="coiled-coil region" evidence="1">
    <location>
        <begin position="18"/>
        <end position="59"/>
    </location>
</feature>
<gene>
    <name evidence="3 4" type="primary">LOC110791976</name>
</gene>